<name>A0A0F9V3K8_9ZZZZ</name>
<accession>A0A0F9V3K8</accession>
<dbReference type="AlphaFoldDB" id="A0A0F9V3K8"/>
<protein>
    <submittedName>
        <fullName evidence="1">Uncharacterized protein</fullName>
    </submittedName>
</protein>
<organism evidence="1">
    <name type="scientific">marine sediment metagenome</name>
    <dbReference type="NCBI Taxonomy" id="412755"/>
    <lineage>
        <taxon>unclassified sequences</taxon>
        <taxon>metagenomes</taxon>
        <taxon>ecological metagenomes</taxon>
    </lineage>
</organism>
<proteinExistence type="predicted"/>
<evidence type="ECO:0000313" key="1">
    <source>
        <dbReference type="EMBL" id="KKN98584.1"/>
    </source>
</evidence>
<comment type="caution">
    <text evidence="1">The sequence shown here is derived from an EMBL/GenBank/DDBJ whole genome shotgun (WGS) entry which is preliminary data.</text>
</comment>
<gene>
    <name evidence="1" type="ORF">LCGC14_0146960</name>
</gene>
<reference evidence="1" key="1">
    <citation type="journal article" date="2015" name="Nature">
        <title>Complex archaea that bridge the gap between prokaryotes and eukaryotes.</title>
        <authorList>
            <person name="Spang A."/>
            <person name="Saw J.H."/>
            <person name="Jorgensen S.L."/>
            <person name="Zaremba-Niedzwiedzka K."/>
            <person name="Martijn J."/>
            <person name="Lind A.E."/>
            <person name="van Eijk R."/>
            <person name="Schleper C."/>
            <person name="Guy L."/>
            <person name="Ettema T.J."/>
        </authorList>
    </citation>
    <scope>NUCLEOTIDE SEQUENCE</scope>
</reference>
<dbReference type="EMBL" id="LAZR01000051">
    <property type="protein sequence ID" value="KKN98584.1"/>
    <property type="molecule type" value="Genomic_DNA"/>
</dbReference>
<sequence>MTEHELIGFTKEAVRGRVLDTPGMRERAFQLGEARSGGPSNWRGRRATRKLTKGIEKDIGATQKSVASTYRSDIRKLKAQQRASKNLVQVANLGKQIRERSVQHQKNLSDVSKQFHTTKGTFTGRTKILDVTPEHRVKPGSAAAGGAGRVKQKLKSLGVKGLIAGGLGLGAYYGGKKLLGSSKQPNYGGGRAPTYY</sequence>